<evidence type="ECO:0000256" key="3">
    <source>
        <dbReference type="SAM" id="SignalP"/>
    </source>
</evidence>
<evidence type="ECO:0000256" key="2">
    <source>
        <dbReference type="ARBA" id="ARBA00022801"/>
    </source>
</evidence>
<keyword evidence="1" id="KW-0479">Metal-binding</keyword>
<dbReference type="Proteomes" id="UP001059912">
    <property type="component" value="Chromosome 2"/>
</dbReference>
<dbReference type="PANTHER" id="PTHR10587">
    <property type="entry name" value="GLYCOSYL TRANSFERASE-RELATED"/>
    <property type="match status" value="1"/>
</dbReference>
<sequence>MKLSHLFFLILFPGFAHTAGPNKVATIERGLWPYIIESKTEFNRASNAEIQMLALIVTETDLGSEMAIKKFTGLKKVNLSQVSKWVTKTKLRLLNNHKKACKNLKEYTCAKDWLELQELSYKNLQKNLPHTWQSWAQESRAFHQRYLYEQVRLAALFPNITSEIDKLSDDEIDGFELSDGQFLLTYDDGPSNTRSQPLIKALNKTDIHAFFFLLGETLNKVNPSIDIYNHQCVASHGYEHKSHQKWEKWQKSLTDTRKALNKYQSGPYWFRPPYGQRNLALLGELKKHNNKVMLWNIDSQDWNRKLTNQQVADRVTTLMLLWRRGIILYHDIHKPALHNLPILQKLVNQSELLWLDCRQFDTVKVD</sequence>
<dbReference type="EMBL" id="CP050471">
    <property type="protein sequence ID" value="UTZ34275.1"/>
    <property type="molecule type" value="Genomic_DNA"/>
</dbReference>
<dbReference type="CDD" id="cd10917">
    <property type="entry name" value="CE4_NodB_like_6s_7s"/>
    <property type="match status" value="1"/>
</dbReference>
<feature type="domain" description="NodB homology" evidence="4">
    <location>
        <begin position="181"/>
        <end position="291"/>
    </location>
</feature>
<dbReference type="SUPFAM" id="SSF88713">
    <property type="entry name" value="Glycoside hydrolase/deacetylase"/>
    <property type="match status" value="1"/>
</dbReference>
<feature type="signal peptide" evidence="3">
    <location>
        <begin position="1"/>
        <end position="18"/>
    </location>
</feature>
<gene>
    <name evidence="5" type="ORF">HB762_24045</name>
</gene>
<evidence type="ECO:0000313" key="6">
    <source>
        <dbReference type="Proteomes" id="UP001059912"/>
    </source>
</evidence>
<evidence type="ECO:0000313" key="5">
    <source>
        <dbReference type="EMBL" id="UTZ34275.1"/>
    </source>
</evidence>
<organism evidence="5 6">
    <name type="scientific">Vibrio campbellii</name>
    <dbReference type="NCBI Taxonomy" id="680"/>
    <lineage>
        <taxon>Bacteria</taxon>
        <taxon>Pseudomonadati</taxon>
        <taxon>Pseudomonadota</taxon>
        <taxon>Gammaproteobacteria</taxon>
        <taxon>Vibrionales</taxon>
        <taxon>Vibrionaceae</taxon>
        <taxon>Vibrio</taxon>
    </lineage>
</organism>
<keyword evidence="3" id="KW-0732">Signal</keyword>
<evidence type="ECO:0000259" key="4">
    <source>
        <dbReference type="Pfam" id="PF01522"/>
    </source>
</evidence>
<proteinExistence type="predicted"/>
<dbReference type="Pfam" id="PF01522">
    <property type="entry name" value="Polysacc_deac_1"/>
    <property type="match status" value="1"/>
</dbReference>
<dbReference type="InterPro" id="IPR011330">
    <property type="entry name" value="Glyco_hydro/deAcase_b/a-brl"/>
</dbReference>
<feature type="chain" id="PRO_5046447096" evidence="3">
    <location>
        <begin position="19"/>
        <end position="366"/>
    </location>
</feature>
<keyword evidence="2" id="KW-0378">Hydrolase</keyword>
<reference evidence="5" key="1">
    <citation type="submission" date="2020-03" db="EMBL/GenBank/DDBJ databases">
        <title>Five strains of Vibrio campbellii isolated from Mariana Trench.</title>
        <authorList>
            <person name="Liang J."/>
            <person name="Zhang X.-H."/>
        </authorList>
    </citation>
    <scope>NUCLEOTIDE SEQUENCE</scope>
    <source>
        <strain evidence="5">LJC013</strain>
    </source>
</reference>
<dbReference type="Gene3D" id="3.20.20.370">
    <property type="entry name" value="Glycoside hydrolase/deacetylase"/>
    <property type="match status" value="1"/>
</dbReference>
<dbReference type="InterPro" id="IPR002509">
    <property type="entry name" value="NODB_dom"/>
</dbReference>
<accession>A0ABY5IL34</accession>
<name>A0ABY5IL34_9VIBR</name>
<dbReference type="InterPro" id="IPR050248">
    <property type="entry name" value="Polysacc_deacetylase_ArnD"/>
</dbReference>
<protein>
    <submittedName>
        <fullName evidence="5">Polysaccharide deacetylase family protein</fullName>
    </submittedName>
</protein>
<keyword evidence="6" id="KW-1185">Reference proteome</keyword>
<evidence type="ECO:0000256" key="1">
    <source>
        <dbReference type="ARBA" id="ARBA00022723"/>
    </source>
</evidence>
<dbReference type="RefSeq" id="WP_255902752.1">
    <property type="nucleotide sequence ID" value="NZ_CP050471.1"/>
</dbReference>
<dbReference type="PANTHER" id="PTHR10587:SF133">
    <property type="entry name" value="CHITIN DEACETYLASE 1-RELATED"/>
    <property type="match status" value="1"/>
</dbReference>